<gene>
    <name evidence="8" type="ORF">EDD27_8015</name>
</gene>
<keyword evidence="2" id="KW-0805">Transcription regulation</keyword>
<evidence type="ECO:0000256" key="1">
    <source>
        <dbReference type="ARBA" id="ARBA00022553"/>
    </source>
</evidence>
<feature type="domain" description="Response regulatory" evidence="7">
    <location>
        <begin position="4"/>
        <end position="120"/>
    </location>
</feature>
<dbReference type="PANTHER" id="PTHR43214">
    <property type="entry name" value="TWO-COMPONENT RESPONSE REGULATOR"/>
    <property type="match status" value="1"/>
</dbReference>
<dbReference type="PROSITE" id="PS50043">
    <property type="entry name" value="HTH_LUXR_2"/>
    <property type="match status" value="1"/>
</dbReference>
<proteinExistence type="predicted"/>
<evidence type="ECO:0000313" key="8">
    <source>
        <dbReference type="EMBL" id="RVX45228.1"/>
    </source>
</evidence>
<dbReference type="SMART" id="SM00421">
    <property type="entry name" value="HTH_LUXR"/>
    <property type="match status" value="1"/>
</dbReference>
<dbReference type="SMART" id="SM00448">
    <property type="entry name" value="REC"/>
    <property type="match status" value="1"/>
</dbReference>
<dbReference type="PANTHER" id="PTHR43214:SF24">
    <property type="entry name" value="TRANSCRIPTIONAL REGULATORY PROTEIN NARL-RELATED"/>
    <property type="match status" value="1"/>
</dbReference>
<dbReference type="Pfam" id="PF00072">
    <property type="entry name" value="Response_reg"/>
    <property type="match status" value="1"/>
</dbReference>
<dbReference type="CDD" id="cd06170">
    <property type="entry name" value="LuxR_C_like"/>
    <property type="match status" value="1"/>
</dbReference>
<evidence type="ECO:0000313" key="9">
    <source>
        <dbReference type="Proteomes" id="UP000284824"/>
    </source>
</evidence>
<dbReference type="InterPro" id="IPR000792">
    <property type="entry name" value="Tscrpt_reg_LuxR_C"/>
</dbReference>
<dbReference type="CDD" id="cd17535">
    <property type="entry name" value="REC_NarL-like"/>
    <property type="match status" value="1"/>
</dbReference>
<keyword evidence="1 5" id="KW-0597">Phosphoprotein</keyword>
<accession>A0A438MI40</accession>
<dbReference type="InterPro" id="IPR039420">
    <property type="entry name" value="WalR-like"/>
</dbReference>
<evidence type="ECO:0000259" key="7">
    <source>
        <dbReference type="PROSITE" id="PS50110"/>
    </source>
</evidence>
<keyword evidence="9" id="KW-1185">Reference proteome</keyword>
<dbReference type="PROSITE" id="PS50110">
    <property type="entry name" value="RESPONSE_REGULATORY"/>
    <property type="match status" value="1"/>
</dbReference>
<dbReference type="InterPro" id="IPR011006">
    <property type="entry name" value="CheY-like_superfamily"/>
</dbReference>
<dbReference type="GO" id="GO:0000160">
    <property type="term" value="P:phosphorelay signal transduction system"/>
    <property type="evidence" value="ECO:0007669"/>
    <property type="project" value="InterPro"/>
</dbReference>
<evidence type="ECO:0000256" key="3">
    <source>
        <dbReference type="ARBA" id="ARBA00023125"/>
    </source>
</evidence>
<name>A0A438MI40_9ACTN</name>
<keyword evidence="4" id="KW-0804">Transcription</keyword>
<dbReference type="InterPro" id="IPR058245">
    <property type="entry name" value="NreC/VraR/RcsB-like_REC"/>
</dbReference>
<dbReference type="Pfam" id="PF00196">
    <property type="entry name" value="GerE"/>
    <property type="match status" value="1"/>
</dbReference>
<dbReference type="RefSeq" id="WP_127936875.1">
    <property type="nucleotide sequence ID" value="NZ_SAUN01000001.1"/>
</dbReference>
<dbReference type="Proteomes" id="UP000284824">
    <property type="component" value="Unassembled WGS sequence"/>
</dbReference>
<dbReference type="PROSITE" id="PS00622">
    <property type="entry name" value="HTH_LUXR_1"/>
    <property type="match status" value="1"/>
</dbReference>
<dbReference type="EMBL" id="SAUN01000001">
    <property type="protein sequence ID" value="RVX45228.1"/>
    <property type="molecule type" value="Genomic_DNA"/>
</dbReference>
<dbReference type="Gene3D" id="3.40.50.2300">
    <property type="match status" value="1"/>
</dbReference>
<sequence>MTISVALVDDEAMIRVGLRLVLSGEPDIEVVGEAADGVQALDLVARTRPDVVLIDIRMPKMDGLEASRRLVRDHPESKVIVLTTFDEDAHVAAALRAGVSGFLLKVAPPEQLVEAVRTVAAGGGLLDPGVTLRVIAAFAGQPDPGHTTSRAGELESLTNRETDVLKLLAQGLTNTQIAARLYLGEATVKTHLSRILMKLNLTTRVQAAVFAYESGLVRPGEHDQR</sequence>
<dbReference type="InterPro" id="IPR001789">
    <property type="entry name" value="Sig_transdc_resp-reg_receiver"/>
</dbReference>
<dbReference type="SUPFAM" id="SSF52172">
    <property type="entry name" value="CheY-like"/>
    <property type="match status" value="1"/>
</dbReference>
<evidence type="ECO:0000256" key="2">
    <source>
        <dbReference type="ARBA" id="ARBA00023015"/>
    </source>
</evidence>
<organism evidence="8 9">
    <name type="scientific">Nonomuraea polychroma</name>
    <dbReference type="NCBI Taxonomy" id="46176"/>
    <lineage>
        <taxon>Bacteria</taxon>
        <taxon>Bacillati</taxon>
        <taxon>Actinomycetota</taxon>
        <taxon>Actinomycetes</taxon>
        <taxon>Streptosporangiales</taxon>
        <taxon>Streptosporangiaceae</taxon>
        <taxon>Nonomuraea</taxon>
    </lineage>
</organism>
<feature type="modified residue" description="4-aspartylphosphate" evidence="5">
    <location>
        <position position="55"/>
    </location>
</feature>
<feature type="domain" description="HTH luxR-type" evidence="6">
    <location>
        <begin position="150"/>
        <end position="215"/>
    </location>
</feature>
<dbReference type="AlphaFoldDB" id="A0A438MI40"/>
<evidence type="ECO:0000256" key="4">
    <source>
        <dbReference type="ARBA" id="ARBA00023163"/>
    </source>
</evidence>
<evidence type="ECO:0000256" key="5">
    <source>
        <dbReference type="PROSITE-ProRule" id="PRU00169"/>
    </source>
</evidence>
<keyword evidence="3" id="KW-0238">DNA-binding</keyword>
<comment type="caution">
    <text evidence="8">The sequence shown here is derived from an EMBL/GenBank/DDBJ whole genome shotgun (WGS) entry which is preliminary data.</text>
</comment>
<dbReference type="SUPFAM" id="SSF46894">
    <property type="entry name" value="C-terminal effector domain of the bipartite response regulators"/>
    <property type="match status" value="1"/>
</dbReference>
<reference evidence="8 9" key="1">
    <citation type="submission" date="2019-01" db="EMBL/GenBank/DDBJ databases">
        <title>Sequencing the genomes of 1000 actinobacteria strains.</title>
        <authorList>
            <person name="Klenk H.-P."/>
        </authorList>
    </citation>
    <scope>NUCLEOTIDE SEQUENCE [LARGE SCALE GENOMIC DNA]</scope>
    <source>
        <strain evidence="8 9">DSM 43925</strain>
    </source>
</reference>
<dbReference type="InterPro" id="IPR016032">
    <property type="entry name" value="Sig_transdc_resp-reg_C-effctor"/>
</dbReference>
<protein>
    <submittedName>
        <fullName evidence="8">LuxR family two component transcriptional regulator</fullName>
    </submittedName>
</protein>
<dbReference type="OrthoDB" id="9808843at2"/>
<dbReference type="PRINTS" id="PR00038">
    <property type="entry name" value="HTHLUXR"/>
</dbReference>
<dbReference type="GO" id="GO:0003677">
    <property type="term" value="F:DNA binding"/>
    <property type="evidence" value="ECO:0007669"/>
    <property type="project" value="UniProtKB-KW"/>
</dbReference>
<dbReference type="GO" id="GO:0006355">
    <property type="term" value="P:regulation of DNA-templated transcription"/>
    <property type="evidence" value="ECO:0007669"/>
    <property type="project" value="InterPro"/>
</dbReference>
<evidence type="ECO:0000259" key="6">
    <source>
        <dbReference type="PROSITE" id="PS50043"/>
    </source>
</evidence>